<accession>A0A812J0M0</accession>
<dbReference type="SUPFAM" id="SSF56672">
    <property type="entry name" value="DNA/RNA polymerases"/>
    <property type="match status" value="1"/>
</dbReference>
<dbReference type="GO" id="GO:0016020">
    <property type="term" value="C:membrane"/>
    <property type="evidence" value="ECO:0007669"/>
    <property type="project" value="UniProtKB-SubCell"/>
</dbReference>
<feature type="domain" description="Reverse transcriptase" evidence="6">
    <location>
        <begin position="102"/>
        <end position="357"/>
    </location>
</feature>
<dbReference type="GO" id="GO:0005216">
    <property type="term" value="F:monoatomic ion channel activity"/>
    <property type="evidence" value="ECO:0007669"/>
    <property type="project" value="InterPro"/>
</dbReference>
<dbReference type="Pfam" id="PF00078">
    <property type="entry name" value="RVT_1"/>
    <property type="match status" value="1"/>
</dbReference>
<keyword evidence="3 5" id="KW-1133">Transmembrane helix</keyword>
<keyword evidence="8" id="KW-1185">Reference proteome</keyword>
<dbReference type="CDD" id="cd01650">
    <property type="entry name" value="RT_nLTR_like"/>
    <property type="match status" value="1"/>
</dbReference>
<dbReference type="PROSITE" id="PS50878">
    <property type="entry name" value="RT_POL"/>
    <property type="match status" value="1"/>
</dbReference>
<dbReference type="InterPro" id="IPR005821">
    <property type="entry name" value="Ion_trans_dom"/>
</dbReference>
<dbReference type="InterPro" id="IPR000477">
    <property type="entry name" value="RT_dom"/>
</dbReference>
<organism evidence="7 8">
    <name type="scientific">Symbiodinium natans</name>
    <dbReference type="NCBI Taxonomy" id="878477"/>
    <lineage>
        <taxon>Eukaryota</taxon>
        <taxon>Sar</taxon>
        <taxon>Alveolata</taxon>
        <taxon>Dinophyceae</taxon>
        <taxon>Suessiales</taxon>
        <taxon>Symbiodiniaceae</taxon>
        <taxon>Symbiodinium</taxon>
    </lineage>
</organism>
<evidence type="ECO:0000256" key="4">
    <source>
        <dbReference type="ARBA" id="ARBA00023136"/>
    </source>
</evidence>
<evidence type="ECO:0000313" key="7">
    <source>
        <dbReference type="EMBL" id="CAE7192500.1"/>
    </source>
</evidence>
<comment type="subcellular location">
    <subcellularLocation>
        <location evidence="1">Membrane</location>
        <topology evidence="1">Multi-pass membrane protein</topology>
    </subcellularLocation>
</comment>
<dbReference type="InterPro" id="IPR043502">
    <property type="entry name" value="DNA/RNA_pol_sf"/>
</dbReference>
<evidence type="ECO:0000256" key="2">
    <source>
        <dbReference type="ARBA" id="ARBA00022692"/>
    </source>
</evidence>
<dbReference type="PANTHER" id="PTHR19446">
    <property type="entry name" value="REVERSE TRANSCRIPTASES"/>
    <property type="match status" value="1"/>
</dbReference>
<sequence>EFIVEVIVQQEAQDAENTNVLTNMRLLRILRVAKITRAFRIVRLVRFIRSLRTLLLCIGRTLRAMAWSAVLLFLIIFLFGLIFTDISTELPGAEAMRKFFDHVLQSYSHPSEWYQSFMVLLPKTCAPLLPKELRPICLTSHLSKTFARLVMNRIMAEVQPRLPHQCCAKHRQSTDYIWTMQRVMQISHEWGTPICAIKLDLEKAFDRLDRIGLASLIVSKLGTSHPTEVKNLLAMLREGGACIPTIWGEGHTDMNSGVRQGGVESATLFAWVISVVIEELDARAPPGGWATACPLEEQAYMDDLLLWDGQLARLQTRLGILQSILDKYGLRINPSKSSLLCSGNVGGTHLSLLGHRIEALKPSEAPWEVMGLPVFPGVKESEVVAALIAKARNKFYAAQDVLCSRAPIQQRMRLLDRIIWPAMSWCIGAIFPTQSAIVLINDFHVHCVGLMAKFHRMPDDLFIVSVRGLSEDRASLYMLVGGSGGVPDFFGASGPMLDIALELSTRPCLRLLDFLLVSENIHGGSRNSCPR</sequence>
<comment type="caution">
    <text evidence="7">The sequence shown here is derived from an EMBL/GenBank/DDBJ whole genome shotgun (WGS) entry which is preliminary data.</text>
</comment>
<name>A0A812J0M0_9DINO</name>
<feature type="transmembrane region" description="Helical" evidence="5">
    <location>
        <begin position="64"/>
        <end position="83"/>
    </location>
</feature>
<feature type="non-terminal residue" evidence="7">
    <location>
        <position position="531"/>
    </location>
</feature>
<dbReference type="SUPFAM" id="SSF81324">
    <property type="entry name" value="Voltage-gated potassium channels"/>
    <property type="match status" value="1"/>
</dbReference>
<protein>
    <submittedName>
        <fullName evidence="7">Pol protein</fullName>
    </submittedName>
</protein>
<evidence type="ECO:0000256" key="5">
    <source>
        <dbReference type="SAM" id="Phobius"/>
    </source>
</evidence>
<dbReference type="Pfam" id="PF00520">
    <property type="entry name" value="Ion_trans"/>
    <property type="match status" value="1"/>
</dbReference>
<dbReference type="AlphaFoldDB" id="A0A812J0M0"/>
<evidence type="ECO:0000256" key="1">
    <source>
        <dbReference type="ARBA" id="ARBA00004141"/>
    </source>
</evidence>
<dbReference type="EMBL" id="CAJNDS010000325">
    <property type="protein sequence ID" value="CAE7192500.1"/>
    <property type="molecule type" value="Genomic_DNA"/>
</dbReference>
<keyword evidence="2 5" id="KW-0812">Transmembrane</keyword>
<gene>
    <name evidence="7" type="primary">pol</name>
    <name evidence="7" type="ORF">SNAT2548_LOCUS5148</name>
</gene>
<evidence type="ECO:0000256" key="3">
    <source>
        <dbReference type="ARBA" id="ARBA00022989"/>
    </source>
</evidence>
<proteinExistence type="predicted"/>
<reference evidence="7" key="1">
    <citation type="submission" date="2021-02" db="EMBL/GenBank/DDBJ databases">
        <authorList>
            <person name="Dougan E. K."/>
            <person name="Rhodes N."/>
            <person name="Thang M."/>
            <person name="Chan C."/>
        </authorList>
    </citation>
    <scope>NUCLEOTIDE SEQUENCE</scope>
</reference>
<dbReference type="OrthoDB" id="408935at2759"/>
<evidence type="ECO:0000313" key="8">
    <source>
        <dbReference type="Proteomes" id="UP000604046"/>
    </source>
</evidence>
<keyword evidence="4 5" id="KW-0472">Membrane</keyword>
<dbReference type="Proteomes" id="UP000604046">
    <property type="component" value="Unassembled WGS sequence"/>
</dbReference>
<evidence type="ECO:0000259" key="6">
    <source>
        <dbReference type="PROSITE" id="PS50878"/>
    </source>
</evidence>